<dbReference type="Pfam" id="PF22124">
    <property type="entry name" value="Glyco_hydro_95_cat"/>
    <property type="match status" value="1"/>
</dbReference>
<evidence type="ECO:0000259" key="3">
    <source>
        <dbReference type="Pfam" id="PF22124"/>
    </source>
</evidence>
<dbReference type="PIRSF" id="PIRSF007663">
    <property type="entry name" value="UCP007663"/>
    <property type="match status" value="1"/>
</dbReference>
<dbReference type="EMBL" id="JACBAZ010000002">
    <property type="protein sequence ID" value="NWK55268.1"/>
    <property type="molecule type" value="Genomic_DNA"/>
</dbReference>
<feature type="domain" description="Glycosyl hydrolase family 95 catalytic" evidence="3">
    <location>
        <begin position="310"/>
        <end position="724"/>
    </location>
</feature>
<dbReference type="Pfam" id="PF21307">
    <property type="entry name" value="Glyco_hydro_95_C"/>
    <property type="match status" value="1"/>
</dbReference>
<dbReference type="PROSITE" id="PS51257">
    <property type="entry name" value="PROKAR_LIPOPROTEIN"/>
    <property type="match status" value="1"/>
</dbReference>
<dbReference type="SUPFAM" id="SSF48208">
    <property type="entry name" value="Six-hairpin glycosidases"/>
    <property type="match status" value="1"/>
</dbReference>
<dbReference type="Gene3D" id="2.70.98.50">
    <property type="entry name" value="putative glycoside hydrolase family protein from bacillus halodurans"/>
    <property type="match status" value="1"/>
</dbReference>
<dbReference type="AlphaFoldDB" id="A0A851GC04"/>
<dbReference type="PANTHER" id="PTHR31084:SF0">
    <property type="entry name" value="ALPHA-L-FUCOSIDASE 2"/>
    <property type="match status" value="1"/>
</dbReference>
<dbReference type="InterPro" id="IPR054363">
    <property type="entry name" value="GH95_cat"/>
</dbReference>
<evidence type="ECO:0000313" key="5">
    <source>
        <dbReference type="Proteomes" id="UP000557872"/>
    </source>
</evidence>
<dbReference type="Gene3D" id="2.60.40.1180">
    <property type="entry name" value="Golgi alpha-mannosidase II"/>
    <property type="match status" value="1"/>
</dbReference>
<reference evidence="4 5" key="1">
    <citation type="submission" date="2020-07" db="EMBL/GenBank/DDBJ databases">
        <title>Roseicoccus Jingziensis gen. nov., sp. nov., isolated from coastal seawater.</title>
        <authorList>
            <person name="Feng X."/>
        </authorList>
    </citation>
    <scope>NUCLEOTIDE SEQUENCE [LARGE SCALE GENOMIC DNA]</scope>
    <source>
        <strain evidence="4 5">N1E253</strain>
    </source>
</reference>
<dbReference type="Proteomes" id="UP000557872">
    <property type="component" value="Unassembled WGS sequence"/>
</dbReference>
<protein>
    <submittedName>
        <fullName evidence="4">Glycoside hydrolase family 95 protein</fullName>
    </submittedName>
</protein>
<evidence type="ECO:0000313" key="4">
    <source>
        <dbReference type="EMBL" id="NWK55268.1"/>
    </source>
</evidence>
<dbReference type="InterPro" id="IPR016518">
    <property type="entry name" value="Alpha-L-fucosidase"/>
</dbReference>
<evidence type="ECO:0000259" key="2">
    <source>
        <dbReference type="Pfam" id="PF21307"/>
    </source>
</evidence>
<name>A0A851GC04_9BACT</name>
<dbReference type="InterPro" id="IPR049053">
    <property type="entry name" value="AFCA-like_C"/>
</dbReference>
<dbReference type="RefSeq" id="WP_178931792.1">
    <property type="nucleotide sequence ID" value="NZ_JACBAZ010000002.1"/>
</dbReference>
<proteinExistence type="predicted"/>
<feature type="domain" description="Glycosyl hydrolase family 95 N-terminal" evidence="1">
    <location>
        <begin position="40"/>
        <end position="286"/>
    </location>
</feature>
<keyword evidence="4" id="KW-0378">Hydrolase</keyword>
<accession>A0A851GC04</accession>
<organism evidence="4 5">
    <name type="scientific">Oceaniferula marina</name>
    <dbReference type="NCBI Taxonomy" id="2748318"/>
    <lineage>
        <taxon>Bacteria</taxon>
        <taxon>Pseudomonadati</taxon>
        <taxon>Verrucomicrobiota</taxon>
        <taxon>Verrucomicrobiia</taxon>
        <taxon>Verrucomicrobiales</taxon>
        <taxon>Verrucomicrobiaceae</taxon>
        <taxon>Oceaniferula</taxon>
    </lineage>
</organism>
<dbReference type="InterPro" id="IPR008928">
    <property type="entry name" value="6-hairpin_glycosidase_sf"/>
</dbReference>
<comment type="caution">
    <text evidence="4">The sequence shown here is derived from an EMBL/GenBank/DDBJ whole genome shotgun (WGS) entry which is preliminary data.</text>
</comment>
<feature type="domain" description="Alpha fucosidase A-like C-terminal" evidence="2">
    <location>
        <begin position="726"/>
        <end position="789"/>
    </location>
</feature>
<keyword evidence="5" id="KW-1185">Reference proteome</keyword>
<dbReference type="GO" id="GO:0005975">
    <property type="term" value="P:carbohydrate metabolic process"/>
    <property type="evidence" value="ECO:0007669"/>
    <property type="project" value="InterPro"/>
</dbReference>
<dbReference type="InterPro" id="IPR027414">
    <property type="entry name" value="GH95_N_dom"/>
</dbReference>
<dbReference type="PANTHER" id="PTHR31084">
    <property type="entry name" value="ALPHA-L-FUCOSIDASE 2"/>
    <property type="match status" value="1"/>
</dbReference>
<dbReference type="GO" id="GO:0004560">
    <property type="term" value="F:alpha-L-fucosidase activity"/>
    <property type="evidence" value="ECO:0007669"/>
    <property type="project" value="InterPro"/>
</dbReference>
<gene>
    <name evidence="4" type="ORF">HW115_06580</name>
</gene>
<dbReference type="InterPro" id="IPR013780">
    <property type="entry name" value="Glyco_hydro_b"/>
</dbReference>
<dbReference type="Pfam" id="PF14498">
    <property type="entry name" value="Glyco_hyd_65N_2"/>
    <property type="match status" value="1"/>
</dbReference>
<sequence>MTKYNHAFLSLLVGCVTCSTSIGEASEPASPSRNFEEMKIWFTQPATKRSQTLPLGNGRIGALVFGGVETEKIHLSEETLWAGYPEPSGREGASKHVPNLTKLLTEGKFDEAQDVSKEMLLPYWPRRQEMMGELYLNFANHGEVSDYRRELSFDSAVAKVSYKSGGATFTRNTFVSVIDQALIMTLDCDQPGRLTFDVNFARELITKKMARSSIKFYNSESFVLPQGQDTLVLRGTGDPVKAGLKFETQLKITPTGGKMTTQGKSIHVEGADRVVLILTAATNFKKGTVSGPDPAITCQQQLAKASKRPYRQMLEEHMDEHRELFRRATLDLGTSTQAQRALPTDERVSRINKTGERDVDLEEQMFHMGRYLLINSSRPGTQAATLHGIWPGSYGAKGYNCAYHLDINISENYWPAELTGLGECHGPLIDLIEDLLPNARKTANDVFGCSGAVCALNVDGWLNTHPFGMNYYAMQWIGGMGWITQDVWEHYAFNGDKVYLRNRAWPIMKAVAEFYLDYSITDPQTGKLMLGPSGSPENGFVYKGKRTTVDYGISIDQEIAYEIYTNCLRAAKDLGIDDAFTVRVKEALPRLALPRIAKDGRLMEWREEREEDDPRHRHVSHLYGFHPGQRITKEGNPEEAAAVRKSLVHRLTGGKGDFGPGGIIWQRGWMLGFWARFQEPENFYKTLLDFMKKGLEPNLCKKWGARPYCMDGNGAFTAGMVEALLQSHNEVIHLLPSLPKEWNTGSFMGLRARGGVSIDANWSPDKLKVTLTSARGGTFQVRYLNSTKTVKLSAGMPMTLQF</sequence>
<evidence type="ECO:0000259" key="1">
    <source>
        <dbReference type="Pfam" id="PF14498"/>
    </source>
</evidence>